<proteinExistence type="predicted"/>
<name>A0A2D4NWV6_MICSU</name>
<dbReference type="AlphaFoldDB" id="A0A2D4NWV6"/>
<accession>A0A2D4NWV6</accession>
<reference evidence="1" key="1">
    <citation type="submission" date="2017-07" db="EMBL/GenBank/DDBJ databases">
        <authorList>
            <person name="Mikheyev A."/>
            <person name="Grau M."/>
        </authorList>
    </citation>
    <scope>NUCLEOTIDE SEQUENCE</scope>
    <source>
        <tissue evidence="1">Venom_gland</tissue>
    </source>
</reference>
<reference evidence="1" key="2">
    <citation type="submission" date="2017-11" db="EMBL/GenBank/DDBJ databases">
        <title>Coralsnake Venomics: Analyses of Venom Gland Transcriptomes and Proteomes of Six Brazilian Taxa.</title>
        <authorList>
            <person name="Aird S.D."/>
            <person name="Jorge da Silva N."/>
            <person name="Qiu L."/>
            <person name="Villar-Briones A."/>
            <person name="Aparecida-Saddi V."/>
            <person name="Campos-Telles M.P."/>
            <person name="Grau M."/>
            <person name="Mikheyev A.S."/>
        </authorList>
    </citation>
    <scope>NUCLEOTIDE SEQUENCE</scope>
    <source>
        <tissue evidence="1">Venom_gland</tissue>
    </source>
</reference>
<evidence type="ECO:0000313" key="1">
    <source>
        <dbReference type="EMBL" id="LAB50192.1"/>
    </source>
</evidence>
<sequence>MHLIHSQMRFLEVLQLLNSIYKTSEEHRTVLIPSSPPYLPIKAETSTHNSPGHLCDKHLKANLSIMADIEGLLKMISCHILSTSRREIHVGAPWTSKQRTIVVLIGRGISCWQ</sequence>
<dbReference type="EMBL" id="IACN01019697">
    <property type="protein sequence ID" value="LAB50192.1"/>
    <property type="molecule type" value="Transcribed_RNA"/>
</dbReference>
<organism evidence="1">
    <name type="scientific">Micrurus surinamensis</name>
    <name type="common">Surinam coral snake</name>
    <dbReference type="NCBI Taxonomy" id="129470"/>
    <lineage>
        <taxon>Eukaryota</taxon>
        <taxon>Metazoa</taxon>
        <taxon>Chordata</taxon>
        <taxon>Craniata</taxon>
        <taxon>Vertebrata</taxon>
        <taxon>Euteleostomi</taxon>
        <taxon>Lepidosauria</taxon>
        <taxon>Squamata</taxon>
        <taxon>Bifurcata</taxon>
        <taxon>Unidentata</taxon>
        <taxon>Episquamata</taxon>
        <taxon>Toxicofera</taxon>
        <taxon>Serpentes</taxon>
        <taxon>Colubroidea</taxon>
        <taxon>Elapidae</taxon>
        <taxon>Elapinae</taxon>
        <taxon>Micrurus</taxon>
    </lineage>
</organism>
<protein>
    <submittedName>
        <fullName evidence="1">Uncharacterized protein</fullName>
    </submittedName>
</protein>